<dbReference type="EMBL" id="FXTI01000011">
    <property type="protein sequence ID" value="SMO88327.1"/>
    <property type="molecule type" value="Genomic_DNA"/>
</dbReference>
<feature type="transmembrane region" description="Helical" evidence="1">
    <location>
        <begin position="81"/>
        <end position="103"/>
    </location>
</feature>
<feature type="transmembrane region" description="Helical" evidence="1">
    <location>
        <begin position="134"/>
        <end position="156"/>
    </location>
</feature>
<accession>A0A521EWP3</accession>
<evidence type="ECO:0000256" key="1">
    <source>
        <dbReference type="SAM" id="Phobius"/>
    </source>
</evidence>
<evidence type="ECO:0000313" key="3">
    <source>
        <dbReference type="Proteomes" id="UP000315636"/>
    </source>
</evidence>
<keyword evidence="3" id="KW-1185">Reference proteome</keyword>
<proteinExistence type="predicted"/>
<organism evidence="2 3">
    <name type="scientific">Melghirimyces algeriensis</name>
    <dbReference type="NCBI Taxonomy" id="910412"/>
    <lineage>
        <taxon>Bacteria</taxon>
        <taxon>Bacillati</taxon>
        <taxon>Bacillota</taxon>
        <taxon>Bacilli</taxon>
        <taxon>Bacillales</taxon>
        <taxon>Thermoactinomycetaceae</taxon>
        <taxon>Melghirimyces</taxon>
    </lineage>
</organism>
<keyword evidence="1" id="KW-0812">Transmembrane</keyword>
<dbReference type="AlphaFoldDB" id="A0A521EWP3"/>
<feature type="transmembrane region" description="Helical" evidence="1">
    <location>
        <begin position="43"/>
        <end position="61"/>
    </location>
</feature>
<feature type="transmembrane region" description="Helical" evidence="1">
    <location>
        <begin position="110"/>
        <end position="128"/>
    </location>
</feature>
<dbReference type="Proteomes" id="UP000315636">
    <property type="component" value="Unassembled WGS sequence"/>
</dbReference>
<evidence type="ECO:0000313" key="2">
    <source>
        <dbReference type="EMBL" id="SMO88327.1"/>
    </source>
</evidence>
<gene>
    <name evidence="2" type="ORF">SAMN06264849_11133</name>
</gene>
<reference evidence="2 3" key="1">
    <citation type="submission" date="2017-05" db="EMBL/GenBank/DDBJ databases">
        <authorList>
            <person name="Varghese N."/>
            <person name="Submissions S."/>
        </authorList>
    </citation>
    <scope>NUCLEOTIDE SEQUENCE [LARGE SCALE GENOMIC DNA]</scope>
    <source>
        <strain evidence="2 3">DSM 45474</strain>
    </source>
</reference>
<feature type="transmembrane region" description="Helical" evidence="1">
    <location>
        <begin position="20"/>
        <end position="36"/>
    </location>
</feature>
<protein>
    <submittedName>
        <fullName evidence="2">Uncharacterized protein</fullName>
    </submittedName>
</protein>
<keyword evidence="1" id="KW-1133">Transmembrane helix</keyword>
<name>A0A521EWP3_9BACL</name>
<sequence>MMNLHDFLDWAFARHLNPLSWYIRPIFLMIICIFAYKRSWKGMVTTFFLMTSSMVWFPPPQTIDPRMQAVLEYEKMLLQDPLSATLTIFVGVIFVVLACLAFWKHSLKMGLVILNAMLIGKVVFGLIFTGENGWAPIGNTLFGLIIVNGIAVYLLYRKRKPETIKA</sequence>
<keyword evidence="1" id="KW-0472">Membrane</keyword>